<dbReference type="RefSeq" id="WP_107585126.1">
    <property type="nucleotide sequence ID" value="NZ_PZJJ01000015.1"/>
</dbReference>
<protein>
    <submittedName>
        <fullName evidence="10">Succinate dehydrogenase</fullName>
    </submittedName>
</protein>
<organism evidence="10 11">
    <name type="scientific">Alkalicoccus saliphilus</name>
    <dbReference type="NCBI Taxonomy" id="200989"/>
    <lineage>
        <taxon>Bacteria</taxon>
        <taxon>Bacillati</taxon>
        <taxon>Bacillota</taxon>
        <taxon>Bacilli</taxon>
        <taxon>Bacillales</taxon>
        <taxon>Bacillaceae</taxon>
        <taxon>Alkalicoccus</taxon>
    </lineage>
</organism>
<evidence type="ECO:0000313" key="11">
    <source>
        <dbReference type="Proteomes" id="UP000240509"/>
    </source>
</evidence>
<dbReference type="InterPro" id="IPR011138">
    <property type="entry name" value="Cytochrome_b-558"/>
</dbReference>
<evidence type="ECO:0000256" key="7">
    <source>
        <dbReference type="ARBA" id="ARBA00023136"/>
    </source>
</evidence>
<keyword evidence="6 8" id="KW-0408">Iron</keyword>
<proteinExistence type="predicted"/>
<gene>
    <name evidence="10" type="ORF">C6Y45_10200</name>
</gene>
<comment type="subcellular location">
    <subcellularLocation>
        <location evidence="1">Membrane</location>
    </subcellularLocation>
</comment>
<dbReference type="PIRSF" id="PIRSF000170">
    <property type="entry name" value="Succ_dh_cyt_b558"/>
    <property type="match status" value="1"/>
</dbReference>
<evidence type="ECO:0000256" key="4">
    <source>
        <dbReference type="ARBA" id="ARBA00022723"/>
    </source>
</evidence>
<feature type="transmembrane region" description="Helical" evidence="9">
    <location>
        <begin position="12"/>
        <end position="34"/>
    </location>
</feature>
<comment type="caution">
    <text evidence="10">The sequence shown here is derived from an EMBL/GenBank/DDBJ whole genome shotgun (WGS) entry which is preliminary data.</text>
</comment>
<evidence type="ECO:0000256" key="8">
    <source>
        <dbReference type="PIRSR" id="PIRSR000170-1"/>
    </source>
</evidence>
<dbReference type="AlphaFoldDB" id="A0A2T4U5P6"/>
<dbReference type="CDD" id="cd03497">
    <property type="entry name" value="SQR_TypeB_1_TM"/>
    <property type="match status" value="1"/>
</dbReference>
<dbReference type="OrthoDB" id="9789209at2"/>
<feature type="binding site" description="axial binding residue" evidence="8">
    <location>
        <position position="70"/>
    </location>
    <ligand>
        <name>heme</name>
        <dbReference type="ChEBI" id="CHEBI:30413"/>
    </ligand>
    <ligandPart>
        <name>Fe</name>
        <dbReference type="ChEBI" id="CHEBI:18248"/>
    </ligandPart>
</feature>
<evidence type="ECO:0000256" key="5">
    <source>
        <dbReference type="ARBA" id="ARBA00022989"/>
    </source>
</evidence>
<keyword evidence="7 9" id="KW-0472">Membrane</keyword>
<keyword evidence="2 8" id="KW-0349">Heme</keyword>
<dbReference type="GO" id="GO:0016020">
    <property type="term" value="C:membrane"/>
    <property type="evidence" value="ECO:0007669"/>
    <property type="project" value="UniProtKB-SubCell"/>
</dbReference>
<keyword evidence="11" id="KW-1185">Reference proteome</keyword>
<feature type="transmembrane region" description="Helical" evidence="9">
    <location>
        <begin position="142"/>
        <end position="169"/>
    </location>
</feature>
<feature type="binding site" description="axial binding residue" evidence="8">
    <location>
        <position position="113"/>
    </location>
    <ligand>
        <name>heme</name>
        <dbReference type="ChEBI" id="CHEBI:30413"/>
    </ligand>
    <ligandPart>
        <name>Fe</name>
        <dbReference type="ChEBI" id="CHEBI:18248"/>
    </ligandPart>
</feature>
<evidence type="ECO:0000256" key="6">
    <source>
        <dbReference type="ARBA" id="ARBA00023004"/>
    </source>
</evidence>
<dbReference type="InterPro" id="IPR016002">
    <property type="entry name" value="Succ_DH_cyt_b558_Firmicute"/>
</dbReference>
<feature type="binding site" description="axial binding residue" evidence="8">
    <location>
        <position position="155"/>
    </location>
    <ligand>
        <name>heme</name>
        <dbReference type="ChEBI" id="CHEBI:30413"/>
    </ligand>
    <ligandPart>
        <name>Fe</name>
        <dbReference type="ChEBI" id="CHEBI:18248"/>
    </ligandPart>
</feature>
<keyword evidence="3 9" id="KW-0812">Transmembrane</keyword>
<dbReference type="InterPro" id="IPR034804">
    <property type="entry name" value="SQR/QFR_C/D"/>
</dbReference>
<evidence type="ECO:0000256" key="2">
    <source>
        <dbReference type="ARBA" id="ARBA00022617"/>
    </source>
</evidence>
<dbReference type="GO" id="GO:0046872">
    <property type="term" value="F:metal ion binding"/>
    <property type="evidence" value="ECO:0007669"/>
    <property type="project" value="UniProtKB-KW"/>
</dbReference>
<dbReference type="NCBIfam" id="TIGR02046">
    <property type="entry name" value="sdhC_b558_fam"/>
    <property type="match status" value="1"/>
</dbReference>
<feature type="transmembrane region" description="Helical" evidence="9">
    <location>
        <begin position="98"/>
        <end position="115"/>
    </location>
</feature>
<dbReference type="InterPro" id="IPR000701">
    <property type="entry name" value="SuccDH_FuR_B_TM-su"/>
</dbReference>
<keyword evidence="4 8" id="KW-0479">Metal-binding</keyword>
<name>A0A2T4U5P6_9BACI</name>
<dbReference type="Pfam" id="PF01127">
    <property type="entry name" value="Sdh_cyt"/>
    <property type="match status" value="1"/>
</dbReference>
<evidence type="ECO:0000256" key="1">
    <source>
        <dbReference type="ARBA" id="ARBA00004370"/>
    </source>
</evidence>
<dbReference type="Proteomes" id="UP000240509">
    <property type="component" value="Unassembled WGS sequence"/>
</dbReference>
<dbReference type="EMBL" id="PZJJ01000015">
    <property type="protein sequence ID" value="PTL38714.1"/>
    <property type="molecule type" value="Genomic_DNA"/>
</dbReference>
<feature type="binding site" description="axial binding residue" evidence="8">
    <location>
        <position position="28"/>
    </location>
    <ligand>
        <name>heme</name>
        <dbReference type="ChEBI" id="CHEBI:30413"/>
    </ligand>
    <ligandPart>
        <name>Fe</name>
        <dbReference type="ChEBI" id="CHEBI:18248"/>
    </ligandPart>
</feature>
<feature type="transmembrane region" description="Helical" evidence="9">
    <location>
        <begin position="181"/>
        <end position="205"/>
    </location>
</feature>
<sequence>MSTNREYIFRRLHSLLGVIPIGGFLVAHLTVNWFATRGEEAYNQAANFMSNLPFVYFLEAFFIFIPIILHAVYGLYIAFQARHNTKRFGYFRNWMFRFQRISGVLVLIFVSWHVWETRIAAALGAEVNFQMMADIVDNPAALIAYIIGITATTFHFANGLWSFAVTWGITVSHKSQRVATYVSAGIFLALTFIGLQSILTFAGILG</sequence>
<dbReference type="Gene3D" id="1.20.1300.10">
    <property type="entry name" value="Fumarate reductase/succinate dehydrogenase, transmembrane subunit"/>
    <property type="match status" value="1"/>
</dbReference>
<reference evidence="10 11" key="1">
    <citation type="submission" date="2018-03" db="EMBL/GenBank/DDBJ databases">
        <title>Alkalicoccus saliphilus sp. nov., isolated from a mineral pool.</title>
        <authorList>
            <person name="Zhao B."/>
        </authorList>
    </citation>
    <scope>NUCLEOTIDE SEQUENCE [LARGE SCALE GENOMIC DNA]</scope>
    <source>
        <strain evidence="10 11">6AG</strain>
    </source>
</reference>
<dbReference type="SUPFAM" id="SSF81343">
    <property type="entry name" value="Fumarate reductase respiratory complex transmembrane subunits"/>
    <property type="match status" value="1"/>
</dbReference>
<keyword evidence="5 9" id="KW-1133">Transmembrane helix</keyword>
<feature type="transmembrane region" description="Helical" evidence="9">
    <location>
        <begin position="54"/>
        <end position="77"/>
    </location>
</feature>
<accession>A0A2T4U5P6</accession>
<evidence type="ECO:0000256" key="9">
    <source>
        <dbReference type="SAM" id="Phobius"/>
    </source>
</evidence>
<evidence type="ECO:0000313" key="10">
    <source>
        <dbReference type="EMBL" id="PTL38714.1"/>
    </source>
</evidence>
<evidence type="ECO:0000256" key="3">
    <source>
        <dbReference type="ARBA" id="ARBA00022692"/>
    </source>
</evidence>